<comment type="caution">
    <text evidence="2">The sequence shown here is derived from an EMBL/GenBank/DDBJ whole genome shotgun (WGS) entry which is preliminary data.</text>
</comment>
<evidence type="ECO:0000313" key="3">
    <source>
        <dbReference type="Proteomes" id="UP000821853"/>
    </source>
</evidence>
<evidence type="ECO:0000256" key="1">
    <source>
        <dbReference type="SAM" id="MobiDB-lite"/>
    </source>
</evidence>
<name>A0A9J6FGM5_HAELO</name>
<keyword evidence="3" id="KW-1185">Reference proteome</keyword>
<accession>A0A9J6FGM5</accession>
<sequence>MHASQLALMTARIDDLTAKLALSEKAQRQLRQRLATSRLEAGEAAALAEGERSGSCGGRCGSESVEGA</sequence>
<feature type="region of interest" description="Disordered" evidence="1">
    <location>
        <begin position="46"/>
        <end position="68"/>
    </location>
</feature>
<gene>
    <name evidence="2" type="ORF">HPB48_008914</name>
</gene>
<proteinExistence type="predicted"/>
<dbReference type="VEuPathDB" id="VectorBase:HLOH_057836"/>
<dbReference type="EMBL" id="JABSTR010000003">
    <property type="protein sequence ID" value="KAH9365462.1"/>
    <property type="molecule type" value="Genomic_DNA"/>
</dbReference>
<evidence type="ECO:0000313" key="2">
    <source>
        <dbReference type="EMBL" id="KAH9365462.1"/>
    </source>
</evidence>
<reference evidence="2 3" key="1">
    <citation type="journal article" date="2020" name="Cell">
        <title>Large-Scale Comparative Analyses of Tick Genomes Elucidate Their Genetic Diversity and Vector Capacities.</title>
        <authorList>
            <consortium name="Tick Genome and Microbiome Consortium (TIGMIC)"/>
            <person name="Jia N."/>
            <person name="Wang J."/>
            <person name="Shi W."/>
            <person name="Du L."/>
            <person name="Sun Y."/>
            <person name="Zhan W."/>
            <person name="Jiang J.F."/>
            <person name="Wang Q."/>
            <person name="Zhang B."/>
            <person name="Ji P."/>
            <person name="Bell-Sakyi L."/>
            <person name="Cui X.M."/>
            <person name="Yuan T.T."/>
            <person name="Jiang B.G."/>
            <person name="Yang W.F."/>
            <person name="Lam T.T."/>
            <person name="Chang Q.C."/>
            <person name="Ding S.J."/>
            <person name="Wang X.J."/>
            <person name="Zhu J.G."/>
            <person name="Ruan X.D."/>
            <person name="Zhao L."/>
            <person name="Wei J.T."/>
            <person name="Ye R.Z."/>
            <person name="Que T.C."/>
            <person name="Du C.H."/>
            <person name="Zhou Y.H."/>
            <person name="Cheng J.X."/>
            <person name="Dai P.F."/>
            <person name="Guo W.B."/>
            <person name="Han X.H."/>
            <person name="Huang E.J."/>
            <person name="Li L.F."/>
            <person name="Wei W."/>
            <person name="Gao Y.C."/>
            <person name="Liu J.Z."/>
            <person name="Shao H.Z."/>
            <person name="Wang X."/>
            <person name="Wang C.C."/>
            <person name="Yang T.C."/>
            <person name="Huo Q.B."/>
            <person name="Li W."/>
            <person name="Chen H.Y."/>
            <person name="Chen S.E."/>
            <person name="Zhou L.G."/>
            <person name="Ni X.B."/>
            <person name="Tian J.H."/>
            <person name="Sheng Y."/>
            <person name="Liu T."/>
            <person name="Pan Y.S."/>
            <person name="Xia L.Y."/>
            <person name="Li J."/>
            <person name="Zhao F."/>
            <person name="Cao W.C."/>
        </authorList>
    </citation>
    <scope>NUCLEOTIDE SEQUENCE [LARGE SCALE GENOMIC DNA]</scope>
    <source>
        <strain evidence="2">HaeL-2018</strain>
    </source>
</reference>
<organism evidence="2 3">
    <name type="scientific">Haemaphysalis longicornis</name>
    <name type="common">Bush tick</name>
    <dbReference type="NCBI Taxonomy" id="44386"/>
    <lineage>
        <taxon>Eukaryota</taxon>
        <taxon>Metazoa</taxon>
        <taxon>Ecdysozoa</taxon>
        <taxon>Arthropoda</taxon>
        <taxon>Chelicerata</taxon>
        <taxon>Arachnida</taxon>
        <taxon>Acari</taxon>
        <taxon>Parasitiformes</taxon>
        <taxon>Ixodida</taxon>
        <taxon>Ixodoidea</taxon>
        <taxon>Ixodidae</taxon>
        <taxon>Haemaphysalinae</taxon>
        <taxon>Haemaphysalis</taxon>
    </lineage>
</organism>
<dbReference type="AlphaFoldDB" id="A0A9J6FGM5"/>
<protein>
    <submittedName>
        <fullName evidence="2">Uncharacterized protein</fullName>
    </submittedName>
</protein>
<dbReference type="OrthoDB" id="9942268at2759"/>
<dbReference type="Proteomes" id="UP000821853">
    <property type="component" value="Unassembled WGS sequence"/>
</dbReference>